<gene>
    <name evidence="2" type="ORF">GUJ93_ZPchr0002g25267</name>
</gene>
<feature type="compositionally biased region" description="Basic and acidic residues" evidence="1">
    <location>
        <begin position="19"/>
        <end position="32"/>
    </location>
</feature>
<dbReference type="AlphaFoldDB" id="A0A8J5SL42"/>
<protein>
    <submittedName>
        <fullName evidence="2">Uncharacterized protein</fullName>
    </submittedName>
</protein>
<dbReference type="EMBL" id="JAAALK010000287">
    <property type="protein sequence ID" value="KAG8056979.1"/>
    <property type="molecule type" value="Genomic_DNA"/>
</dbReference>
<proteinExistence type="predicted"/>
<dbReference type="Proteomes" id="UP000729402">
    <property type="component" value="Unassembled WGS sequence"/>
</dbReference>
<reference evidence="2" key="1">
    <citation type="journal article" date="2021" name="bioRxiv">
        <title>Whole Genome Assembly and Annotation of Northern Wild Rice, Zizania palustris L., Supports a Whole Genome Duplication in the Zizania Genus.</title>
        <authorList>
            <person name="Haas M."/>
            <person name="Kono T."/>
            <person name="Macchietto M."/>
            <person name="Millas R."/>
            <person name="McGilp L."/>
            <person name="Shao M."/>
            <person name="Duquette J."/>
            <person name="Hirsch C.N."/>
            <person name="Kimball J."/>
        </authorList>
    </citation>
    <scope>NUCLEOTIDE SEQUENCE</scope>
    <source>
        <tissue evidence="2">Fresh leaf tissue</tissue>
    </source>
</reference>
<evidence type="ECO:0000313" key="2">
    <source>
        <dbReference type="EMBL" id="KAG8056979.1"/>
    </source>
</evidence>
<evidence type="ECO:0000256" key="1">
    <source>
        <dbReference type="SAM" id="MobiDB-lite"/>
    </source>
</evidence>
<sequence>MPLPRVSSELVAGPAGSQKLEEDRTINGRDSDAVAMDSNQIRRPATTRKKSSAASSPPLPTNVIRCSD</sequence>
<accession>A0A8J5SL42</accession>
<name>A0A8J5SL42_ZIZPA</name>
<keyword evidence="3" id="KW-1185">Reference proteome</keyword>
<reference evidence="2" key="2">
    <citation type="submission" date="2021-02" db="EMBL/GenBank/DDBJ databases">
        <authorList>
            <person name="Kimball J.A."/>
            <person name="Haas M.W."/>
            <person name="Macchietto M."/>
            <person name="Kono T."/>
            <person name="Duquette J."/>
            <person name="Shao M."/>
        </authorList>
    </citation>
    <scope>NUCLEOTIDE SEQUENCE</scope>
    <source>
        <tissue evidence="2">Fresh leaf tissue</tissue>
    </source>
</reference>
<evidence type="ECO:0000313" key="3">
    <source>
        <dbReference type="Proteomes" id="UP000729402"/>
    </source>
</evidence>
<organism evidence="2 3">
    <name type="scientific">Zizania palustris</name>
    <name type="common">Northern wild rice</name>
    <dbReference type="NCBI Taxonomy" id="103762"/>
    <lineage>
        <taxon>Eukaryota</taxon>
        <taxon>Viridiplantae</taxon>
        <taxon>Streptophyta</taxon>
        <taxon>Embryophyta</taxon>
        <taxon>Tracheophyta</taxon>
        <taxon>Spermatophyta</taxon>
        <taxon>Magnoliopsida</taxon>
        <taxon>Liliopsida</taxon>
        <taxon>Poales</taxon>
        <taxon>Poaceae</taxon>
        <taxon>BOP clade</taxon>
        <taxon>Oryzoideae</taxon>
        <taxon>Oryzeae</taxon>
        <taxon>Zizaniinae</taxon>
        <taxon>Zizania</taxon>
    </lineage>
</organism>
<comment type="caution">
    <text evidence="2">The sequence shown here is derived from an EMBL/GenBank/DDBJ whole genome shotgun (WGS) entry which is preliminary data.</text>
</comment>
<feature type="region of interest" description="Disordered" evidence="1">
    <location>
        <begin position="1"/>
        <end position="68"/>
    </location>
</feature>